<name>A0A1S3IDL5_LINAN</name>
<dbReference type="PANTHER" id="PTHR13630:SF1">
    <property type="entry name" value="GAMMA-SECRETASE-ACTIVATING PROTEIN"/>
    <property type="match status" value="1"/>
</dbReference>
<evidence type="ECO:0000259" key="2">
    <source>
        <dbReference type="Pfam" id="PF14959"/>
    </source>
</evidence>
<dbReference type="GO" id="GO:1902004">
    <property type="term" value="P:positive regulation of amyloid-beta formation"/>
    <property type="evidence" value="ECO:0007669"/>
    <property type="project" value="TreeGrafter"/>
</dbReference>
<evidence type="ECO:0000256" key="1">
    <source>
        <dbReference type="SAM" id="MobiDB-lite"/>
    </source>
</evidence>
<proteinExistence type="predicted"/>
<dbReference type="GO" id="GO:0005802">
    <property type="term" value="C:trans-Golgi network"/>
    <property type="evidence" value="ECO:0007669"/>
    <property type="project" value="TreeGrafter"/>
</dbReference>
<evidence type="ECO:0000313" key="3">
    <source>
        <dbReference type="Proteomes" id="UP000085678"/>
    </source>
</evidence>
<dbReference type="Pfam" id="PF14959">
    <property type="entry name" value="GSAP-16"/>
    <property type="match status" value="1"/>
</dbReference>
<dbReference type="RefSeq" id="XP_013396355.1">
    <property type="nucleotide sequence ID" value="XM_013540901.1"/>
</dbReference>
<keyword evidence="3" id="KW-1185">Reference proteome</keyword>
<dbReference type="KEGG" id="lak:106163343"/>
<sequence>MERYLMVTQDLAFPLWKGFHTFFTGLAFRCLDFSLFLQYVDSGILTLTPTFVEQVLTELEDNRETDRIKFQILSKLPKEESVQYFIKSGHPCSKTFLAEQYVQATLLDDPVPRSARSSASSFEGDDLSMTSSGGAGGLSIGSVDSMEVGTYTQQTFPPLSTLLKLLETKDPEFKNKMPRREMTSNVNQVDKMFIESTATMYRSMQQ</sequence>
<dbReference type="GeneID" id="106163343"/>
<protein>
    <submittedName>
        <fullName evidence="4">Gamma-secretase-activating protein-like</fullName>
    </submittedName>
</protein>
<organism evidence="3 4">
    <name type="scientific">Lingula anatina</name>
    <name type="common">Brachiopod</name>
    <name type="synonym">Lingula unguis</name>
    <dbReference type="NCBI Taxonomy" id="7574"/>
    <lineage>
        <taxon>Eukaryota</taxon>
        <taxon>Metazoa</taxon>
        <taxon>Spiralia</taxon>
        <taxon>Lophotrochozoa</taxon>
        <taxon>Brachiopoda</taxon>
        <taxon>Linguliformea</taxon>
        <taxon>Lingulata</taxon>
        <taxon>Lingulida</taxon>
        <taxon>Linguloidea</taxon>
        <taxon>Lingulidae</taxon>
        <taxon>Lingula</taxon>
    </lineage>
</organism>
<gene>
    <name evidence="4" type="primary">LOC106163343</name>
</gene>
<feature type="region of interest" description="Disordered" evidence="1">
    <location>
        <begin position="111"/>
        <end position="130"/>
    </location>
</feature>
<accession>A0A1S3IDL5</accession>
<feature type="domain" description="Gamma-secretase-activating protein C-terminal" evidence="2">
    <location>
        <begin position="1"/>
        <end position="69"/>
    </location>
</feature>
<dbReference type="InterPro" id="IPR026172">
    <property type="entry name" value="GSAP_fam"/>
</dbReference>
<dbReference type="InParanoid" id="A0A1S3IDL5"/>
<reference evidence="4" key="1">
    <citation type="submission" date="2025-08" db="UniProtKB">
        <authorList>
            <consortium name="RefSeq"/>
        </authorList>
    </citation>
    <scope>IDENTIFICATION</scope>
    <source>
        <tissue evidence="4">Gonads</tissue>
    </source>
</reference>
<dbReference type="InterPro" id="IPR028010">
    <property type="entry name" value="GSAP_C_dom"/>
</dbReference>
<dbReference type="AlphaFoldDB" id="A0A1S3IDL5"/>
<dbReference type="STRING" id="7574.A0A1S3IDL5"/>
<dbReference type="OrthoDB" id="9997853at2759"/>
<evidence type="ECO:0000313" key="4">
    <source>
        <dbReference type="RefSeq" id="XP_013396355.1"/>
    </source>
</evidence>
<dbReference type="Proteomes" id="UP000085678">
    <property type="component" value="Unplaced"/>
</dbReference>
<dbReference type="PANTHER" id="PTHR13630">
    <property type="entry name" value="GAMMA-SECRETASE-ACTIVATING PROTEIN"/>
    <property type="match status" value="1"/>
</dbReference>